<comment type="caution">
    <text evidence="1">The sequence shown here is derived from an EMBL/GenBank/DDBJ whole genome shotgun (WGS) entry which is preliminary data.</text>
</comment>
<dbReference type="EMBL" id="CM042059">
    <property type="protein sequence ID" value="KAI3681580.1"/>
    <property type="molecule type" value="Genomic_DNA"/>
</dbReference>
<protein>
    <submittedName>
        <fullName evidence="1">Uncharacterized protein</fullName>
    </submittedName>
</protein>
<organism evidence="1 2">
    <name type="scientific">Arctium lappa</name>
    <name type="common">Greater burdock</name>
    <name type="synonym">Lappa major</name>
    <dbReference type="NCBI Taxonomy" id="4217"/>
    <lineage>
        <taxon>Eukaryota</taxon>
        <taxon>Viridiplantae</taxon>
        <taxon>Streptophyta</taxon>
        <taxon>Embryophyta</taxon>
        <taxon>Tracheophyta</taxon>
        <taxon>Spermatophyta</taxon>
        <taxon>Magnoliopsida</taxon>
        <taxon>eudicotyledons</taxon>
        <taxon>Gunneridae</taxon>
        <taxon>Pentapetalae</taxon>
        <taxon>asterids</taxon>
        <taxon>campanulids</taxon>
        <taxon>Asterales</taxon>
        <taxon>Asteraceae</taxon>
        <taxon>Carduoideae</taxon>
        <taxon>Cardueae</taxon>
        <taxon>Arctiinae</taxon>
        <taxon>Arctium</taxon>
    </lineage>
</organism>
<evidence type="ECO:0000313" key="2">
    <source>
        <dbReference type="Proteomes" id="UP001055879"/>
    </source>
</evidence>
<keyword evidence="2" id="KW-1185">Reference proteome</keyword>
<name>A0ACB8Y9R0_ARCLA</name>
<gene>
    <name evidence="1" type="ORF">L6452_36380</name>
</gene>
<accession>A0ACB8Y9R0</accession>
<evidence type="ECO:0000313" key="1">
    <source>
        <dbReference type="EMBL" id="KAI3681580.1"/>
    </source>
</evidence>
<sequence>MKSAAIQSSGSRSDPDSSTRCTCGSLVVTCCDHAVVELLFGLGSAAGEFGEASVQTMVNDWSNCCWDPYGMSAVVVVLVQLQ</sequence>
<reference evidence="2" key="1">
    <citation type="journal article" date="2022" name="Mol. Ecol. Resour.">
        <title>The genomes of chicory, endive, great burdock and yacon provide insights into Asteraceae palaeo-polyploidization history and plant inulin production.</title>
        <authorList>
            <person name="Fan W."/>
            <person name="Wang S."/>
            <person name="Wang H."/>
            <person name="Wang A."/>
            <person name="Jiang F."/>
            <person name="Liu H."/>
            <person name="Zhao H."/>
            <person name="Xu D."/>
            <person name="Zhang Y."/>
        </authorList>
    </citation>
    <scope>NUCLEOTIDE SEQUENCE [LARGE SCALE GENOMIC DNA]</scope>
    <source>
        <strain evidence="2">cv. Niubang</strain>
    </source>
</reference>
<proteinExistence type="predicted"/>
<dbReference type="Proteomes" id="UP001055879">
    <property type="component" value="Linkage Group LG13"/>
</dbReference>
<reference evidence="1 2" key="2">
    <citation type="journal article" date="2022" name="Mol. Ecol. Resour.">
        <title>The genomes of chicory, endive, great burdock and yacon provide insights into Asteraceae paleo-polyploidization history and plant inulin production.</title>
        <authorList>
            <person name="Fan W."/>
            <person name="Wang S."/>
            <person name="Wang H."/>
            <person name="Wang A."/>
            <person name="Jiang F."/>
            <person name="Liu H."/>
            <person name="Zhao H."/>
            <person name="Xu D."/>
            <person name="Zhang Y."/>
        </authorList>
    </citation>
    <scope>NUCLEOTIDE SEQUENCE [LARGE SCALE GENOMIC DNA]</scope>
    <source>
        <strain evidence="2">cv. Niubang</strain>
    </source>
</reference>